<proteinExistence type="predicted"/>
<protein>
    <submittedName>
        <fullName evidence="1">6592_t:CDS:1</fullName>
    </submittedName>
</protein>
<dbReference type="Proteomes" id="UP001153678">
    <property type="component" value="Unassembled WGS sequence"/>
</dbReference>
<evidence type="ECO:0000313" key="2">
    <source>
        <dbReference type="Proteomes" id="UP001153678"/>
    </source>
</evidence>
<name>A0A9W4WHJ8_9GLOM</name>
<sequence length="61" mass="7230">MTEWAFKHLDEPIDSQDPSEYSKTYMEAIMENGTVERNERIVTPKMMIYLDELNENVEDSD</sequence>
<organism evidence="1 2">
    <name type="scientific">Funneliformis geosporum</name>
    <dbReference type="NCBI Taxonomy" id="1117311"/>
    <lineage>
        <taxon>Eukaryota</taxon>
        <taxon>Fungi</taxon>
        <taxon>Fungi incertae sedis</taxon>
        <taxon>Mucoromycota</taxon>
        <taxon>Glomeromycotina</taxon>
        <taxon>Glomeromycetes</taxon>
        <taxon>Glomerales</taxon>
        <taxon>Glomeraceae</taxon>
        <taxon>Funneliformis</taxon>
    </lineage>
</organism>
<dbReference type="AlphaFoldDB" id="A0A9W4WHJ8"/>
<gene>
    <name evidence="1" type="ORF">FWILDA_LOCUS498</name>
</gene>
<accession>A0A9W4WHJ8</accession>
<keyword evidence="2" id="KW-1185">Reference proteome</keyword>
<comment type="caution">
    <text evidence="1">The sequence shown here is derived from an EMBL/GenBank/DDBJ whole genome shotgun (WGS) entry which is preliminary data.</text>
</comment>
<dbReference type="EMBL" id="CAMKVN010000032">
    <property type="protein sequence ID" value="CAI2162321.1"/>
    <property type="molecule type" value="Genomic_DNA"/>
</dbReference>
<evidence type="ECO:0000313" key="1">
    <source>
        <dbReference type="EMBL" id="CAI2162321.1"/>
    </source>
</evidence>
<reference evidence="1" key="1">
    <citation type="submission" date="2022-08" db="EMBL/GenBank/DDBJ databases">
        <authorList>
            <person name="Kallberg Y."/>
            <person name="Tangrot J."/>
            <person name="Rosling A."/>
        </authorList>
    </citation>
    <scope>NUCLEOTIDE SEQUENCE</scope>
    <source>
        <strain evidence="1">Wild A</strain>
    </source>
</reference>